<accession>A0ABV5FWF0</accession>
<reference evidence="2 3" key="1">
    <citation type="submission" date="2024-09" db="EMBL/GenBank/DDBJ databases">
        <authorList>
            <person name="Sun Q."/>
            <person name="Mori K."/>
        </authorList>
    </citation>
    <scope>NUCLEOTIDE SEQUENCE [LARGE SCALE GENOMIC DNA]</scope>
    <source>
        <strain evidence="2 3">CCM 7609</strain>
    </source>
</reference>
<proteinExistence type="predicted"/>
<comment type="caution">
    <text evidence="2">The sequence shown here is derived from an EMBL/GenBank/DDBJ whole genome shotgun (WGS) entry which is preliminary data.</text>
</comment>
<feature type="compositionally biased region" description="Low complexity" evidence="1">
    <location>
        <begin position="1"/>
        <end position="20"/>
    </location>
</feature>
<organism evidence="2 3">
    <name type="scientific">Citricoccus parietis</name>
    <dbReference type="NCBI Taxonomy" id="592307"/>
    <lineage>
        <taxon>Bacteria</taxon>
        <taxon>Bacillati</taxon>
        <taxon>Actinomycetota</taxon>
        <taxon>Actinomycetes</taxon>
        <taxon>Micrococcales</taxon>
        <taxon>Micrococcaceae</taxon>
        <taxon>Citricoccus</taxon>
    </lineage>
</organism>
<gene>
    <name evidence="2" type="ORF">ACFFX0_07235</name>
</gene>
<dbReference type="Proteomes" id="UP001589575">
    <property type="component" value="Unassembled WGS sequence"/>
</dbReference>
<sequence>MLPRIAYSSSSTAGSASPWSDEACGSYPEAGFWPVSAAGSSIIPLAYGRAALIPAT</sequence>
<dbReference type="EMBL" id="JBHMFI010000001">
    <property type="protein sequence ID" value="MFB9070996.1"/>
    <property type="molecule type" value="Genomic_DNA"/>
</dbReference>
<evidence type="ECO:0000313" key="3">
    <source>
        <dbReference type="Proteomes" id="UP001589575"/>
    </source>
</evidence>
<keyword evidence="3" id="KW-1185">Reference proteome</keyword>
<evidence type="ECO:0000313" key="2">
    <source>
        <dbReference type="EMBL" id="MFB9070996.1"/>
    </source>
</evidence>
<protein>
    <submittedName>
        <fullName evidence="2">Uncharacterized protein</fullName>
    </submittedName>
</protein>
<feature type="region of interest" description="Disordered" evidence="1">
    <location>
        <begin position="1"/>
        <end position="23"/>
    </location>
</feature>
<evidence type="ECO:0000256" key="1">
    <source>
        <dbReference type="SAM" id="MobiDB-lite"/>
    </source>
</evidence>
<name>A0ABV5FWF0_9MICC</name>